<organism evidence="8 9">
    <name type="scientific">Acidaminobacter hydrogenoformans DSM 2784</name>
    <dbReference type="NCBI Taxonomy" id="1120920"/>
    <lineage>
        <taxon>Bacteria</taxon>
        <taxon>Bacillati</taxon>
        <taxon>Bacillota</taxon>
        <taxon>Clostridia</taxon>
        <taxon>Peptostreptococcales</taxon>
        <taxon>Acidaminobacteraceae</taxon>
        <taxon>Acidaminobacter</taxon>
    </lineage>
</organism>
<dbReference type="Pfam" id="PF02618">
    <property type="entry name" value="YceG"/>
    <property type="match status" value="1"/>
</dbReference>
<dbReference type="Gene3D" id="3.30.1490.480">
    <property type="entry name" value="Endolytic murein transglycosylase"/>
    <property type="match status" value="1"/>
</dbReference>
<feature type="site" description="Important for catalytic activity" evidence="7">
    <location>
        <position position="240"/>
    </location>
</feature>
<evidence type="ECO:0000313" key="9">
    <source>
        <dbReference type="Proteomes" id="UP000199208"/>
    </source>
</evidence>
<dbReference type="PANTHER" id="PTHR30518">
    <property type="entry name" value="ENDOLYTIC MUREIN TRANSGLYCOSYLASE"/>
    <property type="match status" value="1"/>
</dbReference>
<dbReference type="AlphaFoldDB" id="A0A1G5S5X3"/>
<dbReference type="EMBL" id="FMWL01000022">
    <property type="protein sequence ID" value="SCZ81745.1"/>
    <property type="molecule type" value="Genomic_DNA"/>
</dbReference>
<protein>
    <recommendedName>
        <fullName evidence="7">Endolytic murein transglycosylase</fullName>
        <ecNumber evidence="7">4.2.2.29</ecNumber>
    </recommendedName>
    <alternativeName>
        <fullName evidence="7">Peptidoglycan lytic transglycosylase</fullName>
    </alternativeName>
    <alternativeName>
        <fullName evidence="7">Peptidoglycan polymerization terminase</fullName>
    </alternativeName>
</protein>
<dbReference type="STRING" id="1120920.SAMN03080599_02985"/>
<evidence type="ECO:0000256" key="3">
    <source>
        <dbReference type="ARBA" id="ARBA00022989"/>
    </source>
</evidence>
<dbReference type="HAMAP" id="MF_02065">
    <property type="entry name" value="MltG"/>
    <property type="match status" value="1"/>
</dbReference>
<dbReference type="RefSeq" id="WP_092592869.1">
    <property type="nucleotide sequence ID" value="NZ_FMWL01000022.1"/>
</dbReference>
<keyword evidence="2 7" id="KW-0812">Transmembrane</keyword>
<dbReference type="GO" id="GO:0005886">
    <property type="term" value="C:plasma membrane"/>
    <property type="evidence" value="ECO:0007669"/>
    <property type="project" value="UniProtKB-UniRule"/>
</dbReference>
<keyword evidence="1 7" id="KW-1003">Cell membrane</keyword>
<accession>A0A1G5S5X3</accession>
<dbReference type="PANTHER" id="PTHR30518:SF2">
    <property type="entry name" value="ENDOLYTIC MUREIN TRANSGLYCOSYLASE"/>
    <property type="match status" value="1"/>
</dbReference>
<dbReference type="EC" id="4.2.2.29" evidence="7"/>
<dbReference type="Gene3D" id="3.30.160.60">
    <property type="entry name" value="Classic Zinc Finger"/>
    <property type="match status" value="1"/>
</dbReference>
<keyword evidence="6 7" id="KW-0961">Cell wall biogenesis/degradation</keyword>
<comment type="similarity">
    <text evidence="7">Belongs to the transglycosylase MltG family.</text>
</comment>
<dbReference type="GO" id="GO:0071555">
    <property type="term" value="P:cell wall organization"/>
    <property type="evidence" value="ECO:0007669"/>
    <property type="project" value="UniProtKB-KW"/>
</dbReference>
<name>A0A1G5S5X3_9FIRM</name>
<dbReference type="OrthoDB" id="9814591at2"/>
<sequence length="356" mass="39452">MSYSMRHSKNLSTTRSVRHSAKKYVSLLILLIVLFSLTGCVPEQDFTAVDPASAEMTLVEIPSGATAKSIGAMLEEAGLIRSAEAFVSKVKALDAASALQAGKYQLSKAMTAEEVVKVLAGGAVFRDEFKVTIPEGFEVVQIIERLVADGHADPDTFLSELKSGDFDYAFLSPEDRETNLEGFLFPATYTFEVGTSEHEIIDAMLQKFDEVFKPEYYERANELGMTVREIVTLASIVEREAMVHEERPVVAGVFYNRLETRMALQSCATVQYILGERKPVLSNADIAIESPYNTYKFPGLPPAPIASPGELSLKAALYPEETEYFYFVTTNLGDGSHYFSKTYEEHLQAIERSKLN</sequence>
<gene>
    <name evidence="7" type="primary">mltG</name>
    <name evidence="8" type="ORF">SAMN03080599_02985</name>
</gene>
<dbReference type="InterPro" id="IPR003770">
    <property type="entry name" value="MLTG-like"/>
</dbReference>
<evidence type="ECO:0000256" key="4">
    <source>
        <dbReference type="ARBA" id="ARBA00023136"/>
    </source>
</evidence>
<dbReference type="Proteomes" id="UP000199208">
    <property type="component" value="Unassembled WGS sequence"/>
</dbReference>
<evidence type="ECO:0000256" key="6">
    <source>
        <dbReference type="ARBA" id="ARBA00023316"/>
    </source>
</evidence>
<dbReference type="CDD" id="cd08010">
    <property type="entry name" value="MltG_like"/>
    <property type="match status" value="1"/>
</dbReference>
<comment type="function">
    <text evidence="7">Functions as a peptidoglycan terminase that cleaves nascent peptidoglycan strands endolytically to terminate their elongation.</text>
</comment>
<evidence type="ECO:0000256" key="2">
    <source>
        <dbReference type="ARBA" id="ARBA00022692"/>
    </source>
</evidence>
<keyword evidence="3 7" id="KW-1133">Transmembrane helix</keyword>
<evidence type="ECO:0000313" key="8">
    <source>
        <dbReference type="EMBL" id="SCZ81745.1"/>
    </source>
</evidence>
<evidence type="ECO:0000256" key="1">
    <source>
        <dbReference type="ARBA" id="ARBA00022475"/>
    </source>
</evidence>
<reference evidence="8 9" key="1">
    <citation type="submission" date="2016-10" db="EMBL/GenBank/DDBJ databases">
        <authorList>
            <person name="de Groot N.N."/>
        </authorList>
    </citation>
    <scope>NUCLEOTIDE SEQUENCE [LARGE SCALE GENOMIC DNA]</scope>
    <source>
        <strain evidence="8 9">DSM 2784</strain>
    </source>
</reference>
<dbReference type="NCBIfam" id="TIGR00247">
    <property type="entry name" value="endolytic transglycosylase MltG"/>
    <property type="match status" value="1"/>
</dbReference>
<keyword evidence="4 7" id="KW-0472">Membrane</keyword>
<dbReference type="GO" id="GO:0008932">
    <property type="term" value="F:lytic endotransglycosylase activity"/>
    <property type="evidence" value="ECO:0007669"/>
    <property type="project" value="UniProtKB-UniRule"/>
</dbReference>
<evidence type="ECO:0000256" key="7">
    <source>
        <dbReference type="HAMAP-Rule" id="MF_02065"/>
    </source>
</evidence>
<comment type="catalytic activity">
    <reaction evidence="7">
        <text>a peptidoglycan chain = a peptidoglycan chain with N-acetyl-1,6-anhydromuramyl-[peptide] at the reducing end + a peptidoglycan chain with N-acetylglucosamine at the non-reducing end.</text>
        <dbReference type="EC" id="4.2.2.29"/>
    </reaction>
</comment>
<keyword evidence="9" id="KW-1185">Reference proteome</keyword>
<keyword evidence="5 7" id="KW-0456">Lyase</keyword>
<evidence type="ECO:0000256" key="5">
    <source>
        <dbReference type="ARBA" id="ARBA00023239"/>
    </source>
</evidence>
<dbReference type="GO" id="GO:0009252">
    <property type="term" value="P:peptidoglycan biosynthetic process"/>
    <property type="evidence" value="ECO:0007669"/>
    <property type="project" value="UniProtKB-UniRule"/>
</dbReference>
<proteinExistence type="inferred from homology"/>